<name>A0A9N9GC83_9GLOM</name>
<evidence type="ECO:0000313" key="2">
    <source>
        <dbReference type="Proteomes" id="UP000789706"/>
    </source>
</evidence>
<dbReference type="OrthoDB" id="2410190at2759"/>
<protein>
    <submittedName>
        <fullName evidence="1">8745_t:CDS:1</fullName>
    </submittedName>
</protein>
<dbReference type="AlphaFoldDB" id="A0A9N9GC83"/>
<sequence length="104" mass="11437">MNYVHVYILQVPLPKFPLVIITLIPNNGRDSANTITNLYKKLLLVITSQLNISIILIGSDGAAAEFKAQSIIINIQTTNKIEIIDLTKNINFNCSILSNIGSVL</sequence>
<comment type="caution">
    <text evidence="1">The sequence shown here is derived from an EMBL/GenBank/DDBJ whole genome shotgun (WGS) entry which is preliminary data.</text>
</comment>
<gene>
    <name evidence="1" type="ORF">DEBURN_LOCUS9326</name>
</gene>
<organism evidence="1 2">
    <name type="scientific">Diversispora eburnea</name>
    <dbReference type="NCBI Taxonomy" id="1213867"/>
    <lineage>
        <taxon>Eukaryota</taxon>
        <taxon>Fungi</taxon>
        <taxon>Fungi incertae sedis</taxon>
        <taxon>Mucoromycota</taxon>
        <taxon>Glomeromycotina</taxon>
        <taxon>Glomeromycetes</taxon>
        <taxon>Diversisporales</taxon>
        <taxon>Diversisporaceae</taxon>
        <taxon>Diversispora</taxon>
    </lineage>
</organism>
<keyword evidence="2" id="KW-1185">Reference proteome</keyword>
<dbReference type="Proteomes" id="UP000789706">
    <property type="component" value="Unassembled WGS sequence"/>
</dbReference>
<accession>A0A9N9GC83</accession>
<evidence type="ECO:0000313" key="1">
    <source>
        <dbReference type="EMBL" id="CAG8596800.1"/>
    </source>
</evidence>
<proteinExistence type="predicted"/>
<reference evidence="1" key="1">
    <citation type="submission" date="2021-06" db="EMBL/GenBank/DDBJ databases">
        <authorList>
            <person name="Kallberg Y."/>
            <person name="Tangrot J."/>
            <person name="Rosling A."/>
        </authorList>
    </citation>
    <scope>NUCLEOTIDE SEQUENCE</scope>
    <source>
        <strain evidence="1">AZ414A</strain>
    </source>
</reference>
<dbReference type="EMBL" id="CAJVPK010001729">
    <property type="protein sequence ID" value="CAG8596800.1"/>
    <property type="molecule type" value="Genomic_DNA"/>
</dbReference>